<dbReference type="Proteomes" id="UP000183047">
    <property type="component" value="Unassembled WGS sequence"/>
</dbReference>
<keyword evidence="1" id="KW-0238">DNA-binding</keyword>
<organism evidence="1 2">
    <name type="scientific">Butyrivibrio hungatei</name>
    <dbReference type="NCBI Taxonomy" id="185008"/>
    <lineage>
        <taxon>Bacteria</taxon>
        <taxon>Bacillati</taxon>
        <taxon>Bacillota</taxon>
        <taxon>Clostridia</taxon>
        <taxon>Lachnospirales</taxon>
        <taxon>Lachnospiraceae</taxon>
        <taxon>Butyrivibrio</taxon>
    </lineage>
</organism>
<proteinExistence type="predicted"/>
<dbReference type="InterPro" id="IPR011006">
    <property type="entry name" value="CheY-like_superfamily"/>
</dbReference>
<keyword evidence="2" id="KW-1185">Reference proteome</keyword>
<dbReference type="GO" id="GO:0003677">
    <property type="term" value="F:DNA binding"/>
    <property type="evidence" value="ECO:0007669"/>
    <property type="project" value="UniProtKB-KW"/>
</dbReference>
<dbReference type="AlphaFoldDB" id="A0A1G5BTK7"/>
<dbReference type="SUPFAM" id="SSF52172">
    <property type="entry name" value="CheY-like"/>
    <property type="match status" value="1"/>
</dbReference>
<dbReference type="Gene3D" id="2.40.50.1020">
    <property type="entry name" value="LytTr DNA-binding domain"/>
    <property type="match status" value="1"/>
</dbReference>
<dbReference type="EMBL" id="FMUR01000005">
    <property type="protein sequence ID" value="SCX93416.1"/>
    <property type="molecule type" value="Genomic_DNA"/>
</dbReference>
<reference evidence="2" key="1">
    <citation type="submission" date="2016-10" db="EMBL/GenBank/DDBJ databases">
        <authorList>
            <person name="Varghese N."/>
            <person name="Submissions S."/>
        </authorList>
    </citation>
    <scope>NUCLEOTIDE SEQUENCE [LARGE SCALE GENOMIC DNA]</scope>
    <source>
        <strain evidence="2">XBD2006</strain>
    </source>
</reference>
<name>A0A1G5BTK7_9FIRM</name>
<sequence length="241" mass="27507">MYFAICDDNIADRKQSERLLKRQAERVIKESGEQIYIDSFGNKEAFMIRPQMYQALFIDMTLEETNGFVIAKTLLDIGITKPIILCCSSIDYRKLADDEGLKANNLYFIDKPIKVEELTEFVDRIVAERIAPPSTVELRYHGDTIYASGDDIVCAKKKGENLLVYLADGRILTFVTSVFNFYDQCSIFPQICPVSNDGLININHVKKSSSLRITMDNGISFFVAFYYSKIVRQAIEDSKKQ</sequence>
<dbReference type="Gene3D" id="3.40.50.2300">
    <property type="match status" value="1"/>
</dbReference>
<accession>A0A1G5BTK7</accession>
<protein>
    <submittedName>
        <fullName evidence="1">DNA-binding response regulator, LytR/AlgR family</fullName>
    </submittedName>
</protein>
<evidence type="ECO:0000313" key="2">
    <source>
        <dbReference type="Proteomes" id="UP000183047"/>
    </source>
</evidence>
<evidence type="ECO:0000313" key="1">
    <source>
        <dbReference type="EMBL" id="SCX93416.1"/>
    </source>
</evidence>
<gene>
    <name evidence="1" type="ORF">SAMN02910451_00804</name>
</gene>
<dbReference type="RefSeq" id="WP_074461557.1">
    <property type="nucleotide sequence ID" value="NZ_FMUR01000005.1"/>
</dbReference>